<organism evidence="3 4">
    <name type="scientific">Myxococcus xanthus (strain DK1622)</name>
    <dbReference type="NCBI Taxonomy" id="246197"/>
    <lineage>
        <taxon>Bacteria</taxon>
        <taxon>Pseudomonadati</taxon>
        <taxon>Myxococcota</taxon>
        <taxon>Myxococcia</taxon>
        <taxon>Myxococcales</taxon>
        <taxon>Cystobacterineae</taxon>
        <taxon>Myxococcaceae</taxon>
        <taxon>Myxococcus</taxon>
    </lineage>
</organism>
<feature type="transmembrane region" description="Helical" evidence="2">
    <location>
        <begin position="111"/>
        <end position="129"/>
    </location>
</feature>
<feature type="compositionally biased region" description="Basic and acidic residues" evidence="1">
    <location>
        <begin position="34"/>
        <end position="43"/>
    </location>
</feature>
<evidence type="ECO:0000256" key="2">
    <source>
        <dbReference type="SAM" id="Phobius"/>
    </source>
</evidence>
<feature type="transmembrane region" description="Helical" evidence="2">
    <location>
        <begin position="303"/>
        <end position="322"/>
    </location>
</feature>
<dbReference type="EMBL" id="CP000113">
    <property type="protein sequence ID" value="ABF90804.1"/>
    <property type="molecule type" value="Genomic_DNA"/>
</dbReference>
<sequence>MPFTPGRCSTLSRDLQTPPDSQVRTLPSAAASPDCRRCPDRGPRKMMPVRRFLGGTVRRGAFSGKPGRDSVCSVLGEGGLVMVWRRTRARMTGPDPAVCFASTRKSLMTRFAAFFVVLSLIAAPHTAWAQQRQTESAKKTRAVKSSSKTKATKTKAAKPVKATSKRKPAKKGKKATPAVDSRGVNAPELQAQPMMQVEPAKPLSATDDAPTVQKKSGEAPAEGGDSLDFDLLEPAEAAAAAQVDPDLERRIGRRRTMLKLHQGLGFAMAAGLVGTTVVGQLQFNDSFRGGGDDRNLLGLHRGLAIGTSALFATVGLLGVLAPEPFEKEFQWDTITVHKMFMALATVGMVAQIVLGIMATDRFGRLSETDMATAHQISGYVTLGAVSAGVFTLFF</sequence>
<feature type="compositionally biased region" description="Polar residues" evidence="1">
    <location>
        <begin position="7"/>
        <end position="25"/>
    </location>
</feature>
<feature type="compositionally biased region" description="Basic residues" evidence="1">
    <location>
        <begin position="150"/>
        <end position="174"/>
    </location>
</feature>
<dbReference type="EnsemblBacteria" id="ABF90804">
    <property type="protein sequence ID" value="ABF90804"/>
    <property type="gene ID" value="MXAN_7383"/>
</dbReference>
<dbReference type="KEGG" id="mxa:MXAN_7383"/>
<gene>
    <name evidence="3" type="ordered locus">MXAN_7383</name>
</gene>
<dbReference type="HOGENOM" id="CLU_699849_0_0_7"/>
<evidence type="ECO:0000313" key="4">
    <source>
        <dbReference type="Proteomes" id="UP000002402"/>
    </source>
</evidence>
<keyword evidence="2" id="KW-0472">Membrane</keyword>
<protein>
    <submittedName>
        <fullName evidence="3">Uncharacterized protein</fullName>
    </submittedName>
</protein>
<dbReference type="Proteomes" id="UP000002402">
    <property type="component" value="Chromosome"/>
</dbReference>
<dbReference type="AlphaFoldDB" id="Q1CVT3"/>
<evidence type="ECO:0000313" key="3">
    <source>
        <dbReference type="EMBL" id="ABF90804.1"/>
    </source>
</evidence>
<reference evidence="3 4" key="1">
    <citation type="journal article" date="2006" name="Proc. Natl. Acad. Sci. U.S.A.">
        <title>Evolution of sensory complexity recorded in a myxobacterial genome.</title>
        <authorList>
            <person name="Goldman B.S."/>
            <person name="Nierman W.C."/>
            <person name="Kaiser D."/>
            <person name="Slater S.C."/>
            <person name="Durkin A.S."/>
            <person name="Eisen J.A."/>
            <person name="Ronning C.M."/>
            <person name="Barbazuk W.B."/>
            <person name="Blanchard M."/>
            <person name="Field C."/>
            <person name="Halling C."/>
            <person name="Hinkle G."/>
            <person name="Iartchuk O."/>
            <person name="Kim H.S."/>
            <person name="Mackenzie C."/>
            <person name="Madupu R."/>
            <person name="Miller N."/>
            <person name="Shvartsbeyn A."/>
            <person name="Sullivan S.A."/>
            <person name="Vaudin M."/>
            <person name="Wiegand R."/>
            <person name="Kaplan H.B."/>
        </authorList>
    </citation>
    <scope>NUCLEOTIDE SEQUENCE [LARGE SCALE GENOMIC DNA]</scope>
    <source>
        <strain evidence="4">DK1622</strain>
    </source>
</reference>
<feature type="transmembrane region" description="Helical" evidence="2">
    <location>
        <begin position="376"/>
        <end position="393"/>
    </location>
</feature>
<name>Q1CVT3_MYXXD</name>
<keyword evidence="2" id="KW-0812">Transmembrane</keyword>
<feature type="region of interest" description="Disordered" evidence="1">
    <location>
        <begin position="127"/>
        <end position="228"/>
    </location>
</feature>
<feature type="transmembrane region" description="Helical" evidence="2">
    <location>
        <begin position="263"/>
        <end position="283"/>
    </location>
</feature>
<accession>Q1CVT3</accession>
<keyword evidence="2" id="KW-1133">Transmembrane helix</keyword>
<evidence type="ECO:0000256" key="1">
    <source>
        <dbReference type="SAM" id="MobiDB-lite"/>
    </source>
</evidence>
<keyword evidence="4" id="KW-1185">Reference proteome</keyword>
<dbReference type="STRING" id="246197.MXAN_7383"/>
<proteinExistence type="predicted"/>
<feature type="region of interest" description="Disordered" evidence="1">
    <location>
        <begin position="1"/>
        <end position="44"/>
    </location>
</feature>
<feature type="transmembrane region" description="Helical" evidence="2">
    <location>
        <begin position="334"/>
        <end position="356"/>
    </location>
</feature>